<keyword evidence="4" id="KW-0812">Transmembrane</keyword>
<comment type="subcellular location">
    <subcellularLocation>
        <location evidence="1">Cell membrane</location>
        <topology evidence="1">Multi-pass membrane protein</topology>
    </subcellularLocation>
</comment>
<dbReference type="InterPro" id="IPR045621">
    <property type="entry name" value="BPD_transp_1_N"/>
</dbReference>
<dbReference type="Pfam" id="PF19300">
    <property type="entry name" value="BPD_transp_1_N"/>
    <property type="match status" value="1"/>
</dbReference>
<sequence>MSAYIIRRLGLALVVMFGVSVLTFLLTVIVPSNPAMRWVGPHAKLEQIEKARIELGLDKPVHIRYFKYVANFLRGDWGVSIRTHQPVLKDIATYLPASLELIIFGMFLGFAVGIPLGIVSAVRDGTMVDHGSRLFFDRRGCVADVLVG</sequence>
<keyword evidence="2" id="KW-0813">Transport</keyword>
<feature type="transmembrane region" description="Helical" evidence="4">
    <location>
        <begin position="101"/>
        <end position="122"/>
    </location>
</feature>
<keyword evidence="4" id="KW-1133">Transmembrane helix</keyword>
<evidence type="ECO:0000256" key="2">
    <source>
        <dbReference type="ARBA" id="ARBA00022448"/>
    </source>
</evidence>
<evidence type="ECO:0000256" key="3">
    <source>
        <dbReference type="ARBA" id="ARBA00022475"/>
    </source>
</evidence>
<dbReference type="GO" id="GO:0071916">
    <property type="term" value="F:dipeptide transmembrane transporter activity"/>
    <property type="evidence" value="ECO:0007669"/>
    <property type="project" value="TreeGrafter"/>
</dbReference>
<protein>
    <recommendedName>
        <fullName evidence="5">ABC transporter type 1 GsiC-like N-terminal domain-containing protein</fullName>
    </recommendedName>
</protein>
<comment type="caution">
    <text evidence="6">The sequence shown here is derived from an EMBL/GenBank/DDBJ whole genome shotgun (WGS) entry which is preliminary data.</text>
</comment>
<proteinExistence type="predicted"/>
<dbReference type="EMBL" id="BARS01045263">
    <property type="protein sequence ID" value="GAG30764.1"/>
    <property type="molecule type" value="Genomic_DNA"/>
</dbReference>
<name>X0WIE6_9ZZZZ</name>
<dbReference type="PANTHER" id="PTHR43163">
    <property type="entry name" value="DIPEPTIDE TRANSPORT SYSTEM PERMEASE PROTEIN DPPB-RELATED"/>
    <property type="match status" value="1"/>
</dbReference>
<evidence type="ECO:0000313" key="6">
    <source>
        <dbReference type="EMBL" id="GAG30764.1"/>
    </source>
</evidence>
<gene>
    <name evidence="6" type="ORF">S01H1_68259</name>
</gene>
<evidence type="ECO:0000256" key="4">
    <source>
        <dbReference type="SAM" id="Phobius"/>
    </source>
</evidence>
<evidence type="ECO:0000256" key="1">
    <source>
        <dbReference type="ARBA" id="ARBA00004651"/>
    </source>
</evidence>
<accession>X0WIE6</accession>
<organism evidence="6">
    <name type="scientific">marine sediment metagenome</name>
    <dbReference type="NCBI Taxonomy" id="412755"/>
    <lineage>
        <taxon>unclassified sequences</taxon>
        <taxon>metagenomes</taxon>
        <taxon>ecological metagenomes</taxon>
    </lineage>
</organism>
<dbReference type="GO" id="GO:0005886">
    <property type="term" value="C:plasma membrane"/>
    <property type="evidence" value="ECO:0007669"/>
    <property type="project" value="UniProtKB-SubCell"/>
</dbReference>
<reference evidence="6" key="1">
    <citation type="journal article" date="2014" name="Front. Microbiol.">
        <title>High frequency of phylogenetically diverse reductive dehalogenase-homologous genes in deep subseafloor sedimentary metagenomes.</title>
        <authorList>
            <person name="Kawai M."/>
            <person name="Futagami T."/>
            <person name="Toyoda A."/>
            <person name="Takaki Y."/>
            <person name="Nishi S."/>
            <person name="Hori S."/>
            <person name="Arai W."/>
            <person name="Tsubouchi T."/>
            <person name="Morono Y."/>
            <person name="Uchiyama I."/>
            <person name="Ito T."/>
            <person name="Fujiyama A."/>
            <person name="Inagaki F."/>
            <person name="Takami H."/>
        </authorList>
    </citation>
    <scope>NUCLEOTIDE SEQUENCE</scope>
    <source>
        <strain evidence="6">Expedition CK06-06</strain>
    </source>
</reference>
<feature type="non-terminal residue" evidence="6">
    <location>
        <position position="148"/>
    </location>
</feature>
<feature type="domain" description="ABC transporter type 1 GsiC-like N-terminal" evidence="5">
    <location>
        <begin position="1"/>
        <end position="76"/>
    </location>
</feature>
<keyword evidence="3" id="KW-1003">Cell membrane</keyword>
<dbReference type="AlphaFoldDB" id="X0WIE6"/>
<dbReference type="PANTHER" id="PTHR43163:SF6">
    <property type="entry name" value="DIPEPTIDE TRANSPORT SYSTEM PERMEASE PROTEIN DPPB-RELATED"/>
    <property type="match status" value="1"/>
</dbReference>
<keyword evidence="4" id="KW-0472">Membrane</keyword>
<feature type="transmembrane region" description="Helical" evidence="4">
    <location>
        <begin position="9"/>
        <end position="30"/>
    </location>
</feature>
<evidence type="ECO:0000259" key="5">
    <source>
        <dbReference type="Pfam" id="PF19300"/>
    </source>
</evidence>